<dbReference type="AlphaFoldDB" id="A0A6A5K016"/>
<keyword evidence="1" id="KW-0472">Membrane</keyword>
<evidence type="ECO:0000256" key="1">
    <source>
        <dbReference type="SAM" id="Phobius"/>
    </source>
</evidence>
<accession>A0A6A5K016</accession>
<gene>
    <name evidence="2" type="ORF">BDW02DRAFT_572558</name>
</gene>
<evidence type="ECO:0000313" key="3">
    <source>
        <dbReference type="Proteomes" id="UP000800040"/>
    </source>
</evidence>
<name>A0A6A5K016_9PLEO</name>
<keyword evidence="3" id="KW-1185">Reference proteome</keyword>
<protein>
    <submittedName>
        <fullName evidence="2">Uncharacterized protein</fullName>
    </submittedName>
</protein>
<organism evidence="2 3">
    <name type="scientific">Decorospora gaudefroyi</name>
    <dbReference type="NCBI Taxonomy" id="184978"/>
    <lineage>
        <taxon>Eukaryota</taxon>
        <taxon>Fungi</taxon>
        <taxon>Dikarya</taxon>
        <taxon>Ascomycota</taxon>
        <taxon>Pezizomycotina</taxon>
        <taxon>Dothideomycetes</taxon>
        <taxon>Pleosporomycetidae</taxon>
        <taxon>Pleosporales</taxon>
        <taxon>Pleosporineae</taxon>
        <taxon>Pleosporaceae</taxon>
        <taxon>Decorospora</taxon>
    </lineage>
</organism>
<reference evidence="2" key="1">
    <citation type="submission" date="2020-01" db="EMBL/GenBank/DDBJ databases">
        <authorList>
            <consortium name="DOE Joint Genome Institute"/>
            <person name="Haridas S."/>
            <person name="Albert R."/>
            <person name="Binder M."/>
            <person name="Bloem J."/>
            <person name="Labutti K."/>
            <person name="Salamov A."/>
            <person name="Andreopoulos B."/>
            <person name="Baker S.E."/>
            <person name="Barry K."/>
            <person name="Bills G."/>
            <person name="Bluhm B.H."/>
            <person name="Cannon C."/>
            <person name="Castanera R."/>
            <person name="Culley D.E."/>
            <person name="Daum C."/>
            <person name="Ezra D."/>
            <person name="Gonzalez J.B."/>
            <person name="Henrissat B."/>
            <person name="Kuo A."/>
            <person name="Liang C."/>
            <person name="Lipzen A."/>
            <person name="Lutzoni F."/>
            <person name="Magnuson J."/>
            <person name="Mondo S."/>
            <person name="Nolan M."/>
            <person name="Ohm R."/>
            <person name="Pangilinan J."/>
            <person name="Park H.-J."/>
            <person name="Ramirez L."/>
            <person name="Alfaro M."/>
            <person name="Sun H."/>
            <person name="Tritt A."/>
            <person name="Yoshinaga Y."/>
            <person name="Zwiers L.-H."/>
            <person name="Turgeon B.G."/>
            <person name="Goodwin S.B."/>
            <person name="Spatafora J.W."/>
            <person name="Crous P.W."/>
            <person name="Grigoriev I.V."/>
        </authorList>
    </citation>
    <scope>NUCLEOTIDE SEQUENCE</scope>
    <source>
        <strain evidence="2">P77</strain>
    </source>
</reference>
<keyword evidence="1" id="KW-1133">Transmembrane helix</keyword>
<evidence type="ECO:0000313" key="2">
    <source>
        <dbReference type="EMBL" id="KAF1830885.1"/>
    </source>
</evidence>
<sequence length="91" mass="10478">MDSGFDSCNSLPLDHLLFASLDETMVCMLTCLVGGARRREKKRGRLAWEPRKRKPQANARRNFELSDGALSFLKAFQTSRVRHRDRVPDRS</sequence>
<dbReference type="Proteomes" id="UP000800040">
    <property type="component" value="Unassembled WGS sequence"/>
</dbReference>
<keyword evidence="1" id="KW-0812">Transmembrane</keyword>
<proteinExistence type="predicted"/>
<feature type="transmembrane region" description="Helical" evidence="1">
    <location>
        <begin position="16"/>
        <end position="36"/>
    </location>
</feature>
<dbReference type="EMBL" id="ML975380">
    <property type="protein sequence ID" value="KAF1830885.1"/>
    <property type="molecule type" value="Genomic_DNA"/>
</dbReference>